<sequence>MLAELDIAPKLLTITGDNAGNNGTLCDSLHDQLLKKYDNDDDRFRIRPLMRFRGRPSFIPCLAHILNLICKDVLASLRAGSAREAKAILDDMAIHTSPAFNSIHSTKGAIMKIRLLTLWIARSPQRRQDWKEVSPGKQVSYDVDTRWNSTYIMIQDALRLQTELGQFVRIHPELQALQLTDDEWSTLQQVAKILKPFWDHTNSVSKACPTIVESLPIYWSLDDLLHDVRNAEGDFEDVNIEIRGAVERGIRKMNKFARKMDDNLLYYVASVLDPRIKSSLIVSQMSEQDSAVIVSQVREFLKKEYPPEPFVSCEVDHPRPAGMSETMWRTLRKVQPSKEVSLSDIDKYLDSPPVNWSHHMIGDADAEWVLKWWKANAFNFPLMAKAARDYLPIPSAEVGIEREFSNARDVLGLRRHRLNAETMRWLMLLRGKSQT</sequence>
<evidence type="ECO:0000313" key="8">
    <source>
        <dbReference type="Proteomes" id="UP001149954"/>
    </source>
</evidence>
<evidence type="ECO:0000256" key="4">
    <source>
        <dbReference type="ARBA" id="ARBA00022833"/>
    </source>
</evidence>
<dbReference type="GO" id="GO:0008270">
    <property type="term" value="F:zinc ion binding"/>
    <property type="evidence" value="ECO:0007669"/>
    <property type="project" value="UniProtKB-KW"/>
</dbReference>
<proteinExistence type="predicted"/>
<protein>
    <recommendedName>
        <fullName evidence="6">HAT C-terminal dimerisation domain-containing protein</fullName>
    </recommendedName>
</protein>
<dbReference type="InterPro" id="IPR012337">
    <property type="entry name" value="RNaseH-like_sf"/>
</dbReference>
<dbReference type="OrthoDB" id="4837779at2759"/>
<feature type="domain" description="HAT C-terminal dimerisation" evidence="6">
    <location>
        <begin position="345"/>
        <end position="430"/>
    </location>
</feature>
<keyword evidence="4" id="KW-0862">Zinc</keyword>
<dbReference type="GO" id="GO:0005634">
    <property type="term" value="C:nucleus"/>
    <property type="evidence" value="ECO:0007669"/>
    <property type="project" value="UniProtKB-SubCell"/>
</dbReference>
<dbReference type="EMBL" id="JAPWDS010000005">
    <property type="protein sequence ID" value="KAJ5496358.1"/>
    <property type="molecule type" value="Genomic_DNA"/>
</dbReference>
<evidence type="ECO:0000259" key="6">
    <source>
        <dbReference type="Pfam" id="PF05699"/>
    </source>
</evidence>
<dbReference type="SUPFAM" id="SSF53098">
    <property type="entry name" value="Ribonuclease H-like"/>
    <property type="match status" value="1"/>
</dbReference>
<dbReference type="GO" id="GO:0046983">
    <property type="term" value="F:protein dimerization activity"/>
    <property type="evidence" value="ECO:0007669"/>
    <property type="project" value="InterPro"/>
</dbReference>
<dbReference type="PANTHER" id="PTHR46481:SF10">
    <property type="entry name" value="ZINC FINGER BED DOMAIN-CONTAINING PROTEIN 39"/>
    <property type="match status" value="1"/>
</dbReference>
<reference evidence="7" key="2">
    <citation type="journal article" date="2023" name="IMA Fungus">
        <title>Comparative genomic study of the Penicillium genus elucidates a diverse pangenome and 15 lateral gene transfer events.</title>
        <authorList>
            <person name="Petersen C."/>
            <person name="Sorensen T."/>
            <person name="Nielsen M.R."/>
            <person name="Sondergaard T.E."/>
            <person name="Sorensen J.L."/>
            <person name="Fitzpatrick D.A."/>
            <person name="Frisvad J.C."/>
            <person name="Nielsen K.L."/>
        </authorList>
    </citation>
    <scope>NUCLEOTIDE SEQUENCE</scope>
    <source>
        <strain evidence="7">IBT 29495</strain>
    </source>
</reference>
<keyword evidence="2" id="KW-0479">Metal-binding</keyword>
<dbReference type="Proteomes" id="UP001149954">
    <property type="component" value="Unassembled WGS sequence"/>
</dbReference>
<name>A0A9X0C359_9EURO</name>
<dbReference type="Pfam" id="PF05699">
    <property type="entry name" value="Dimer_Tnp_hAT"/>
    <property type="match status" value="1"/>
</dbReference>
<keyword evidence="5" id="KW-0539">Nucleus</keyword>
<organism evidence="7 8">
    <name type="scientific">Penicillium fimorum</name>
    <dbReference type="NCBI Taxonomy" id="1882269"/>
    <lineage>
        <taxon>Eukaryota</taxon>
        <taxon>Fungi</taxon>
        <taxon>Dikarya</taxon>
        <taxon>Ascomycota</taxon>
        <taxon>Pezizomycotina</taxon>
        <taxon>Eurotiomycetes</taxon>
        <taxon>Eurotiomycetidae</taxon>
        <taxon>Eurotiales</taxon>
        <taxon>Aspergillaceae</taxon>
        <taxon>Penicillium</taxon>
    </lineage>
</organism>
<gene>
    <name evidence="7" type="ORF">N7463_008345</name>
</gene>
<dbReference type="InterPro" id="IPR008906">
    <property type="entry name" value="HATC_C_dom"/>
</dbReference>
<comment type="caution">
    <text evidence="7">The sequence shown here is derived from an EMBL/GenBank/DDBJ whole genome shotgun (WGS) entry which is preliminary data.</text>
</comment>
<dbReference type="PANTHER" id="PTHR46481">
    <property type="entry name" value="ZINC FINGER BED DOMAIN-CONTAINING PROTEIN 4"/>
    <property type="match status" value="1"/>
</dbReference>
<dbReference type="AlphaFoldDB" id="A0A9X0C359"/>
<evidence type="ECO:0000256" key="1">
    <source>
        <dbReference type="ARBA" id="ARBA00004123"/>
    </source>
</evidence>
<evidence type="ECO:0000256" key="5">
    <source>
        <dbReference type="ARBA" id="ARBA00023242"/>
    </source>
</evidence>
<keyword evidence="3" id="KW-0863">Zinc-finger</keyword>
<evidence type="ECO:0000313" key="7">
    <source>
        <dbReference type="EMBL" id="KAJ5496358.1"/>
    </source>
</evidence>
<comment type="subcellular location">
    <subcellularLocation>
        <location evidence="1">Nucleus</location>
    </subcellularLocation>
</comment>
<keyword evidence="8" id="KW-1185">Reference proteome</keyword>
<reference evidence="7" key="1">
    <citation type="submission" date="2022-12" db="EMBL/GenBank/DDBJ databases">
        <authorList>
            <person name="Petersen C."/>
        </authorList>
    </citation>
    <scope>NUCLEOTIDE SEQUENCE</scope>
    <source>
        <strain evidence="7">IBT 29495</strain>
    </source>
</reference>
<evidence type="ECO:0000256" key="3">
    <source>
        <dbReference type="ARBA" id="ARBA00022771"/>
    </source>
</evidence>
<dbReference type="InterPro" id="IPR052035">
    <property type="entry name" value="ZnF_BED_domain_contain"/>
</dbReference>
<accession>A0A9X0C359</accession>
<evidence type="ECO:0000256" key="2">
    <source>
        <dbReference type="ARBA" id="ARBA00022723"/>
    </source>
</evidence>